<gene>
    <name evidence="2" type="ORF">Ahy_A02g006180</name>
</gene>
<feature type="transmembrane region" description="Helical" evidence="1">
    <location>
        <begin position="149"/>
        <end position="173"/>
    </location>
</feature>
<reference evidence="2 3" key="1">
    <citation type="submission" date="2019-01" db="EMBL/GenBank/DDBJ databases">
        <title>Sequencing of cultivated peanut Arachis hypogaea provides insights into genome evolution and oil improvement.</title>
        <authorList>
            <person name="Chen X."/>
        </authorList>
    </citation>
    <scope>NUCLEOTIDE SEQUENCE [LARGE SCALE GENOMIC DNA]</scope>
    <source>
        <strain evidence="3">cv. Fuhuasheng</strain>
        <tissue evidence="2">Leaves</tissue>
    </source>
</reference>
<keyword evidence="1" id="KW-1133">Transmembrane helix</keyword>
<dbReference type="AlphaFoldDB" id="A0A445E9G4"/>
<keyword evidence="1" id="KW-0812">Transmembrane</keyword>
<evidence type="ECO:0000313" key="2">
    <source>
        <dbReference type="EMBL" id="RYR71973.1"/>
    </source>
</evidence>
<proteinExistence type="predicted"/>
<protein>
    <submittedName>
        <fullName evidence="2">Uncharacterized protein</fullName>
    </submittedName>
</protein>
<evidence type="ECO:0000256" key="1">
    <source>
        <dbReference type="SAM" id="Phobius"/>
    </source>
</evidence>
<dbReference type="EMBL" id="SDMP01000002">
    <property type="protein sequence ID" value="RYR71973.1"/>
    <property type="molecule type" value="Genomic_DNA"/>
</dbReference>
<name>A0A445E9G4_ARAHY</name>
<organism evidence="2 3">
    <name type="scientific">Arachis hypogaea</name>
    <name type="common">Peanut</name>
    <dbReference type="NCBI Taxonomy" id="3818"/>
    <lineage>
        <taxon>Eukaryota</taxon>
        <taxon>Viridiplantae</taxon>
        <taxon>Streptophyta</taxon>
        <taxon>Embryophyta</taxon>
        <taxon>Tracheophyta</taxon>
        <taxon>Spermatophyta</taxon>
        <taxon>Magnoliopsida</taxon>
        <taxon>eudicotyledons</taxon>
        <taxon>Gunneridae</taxon>
        <taxon>Pentapetalae</taxon>
        <taxon>rosids</taxon>
        <taxon>fabids</taxon>
        <taxon>Fabales</taxon>
        <taxon>Fabaceae</taxon>
        <taxon>Papilionoideae</taxon>
        <taxon>50 kb inversion clade</taxon>
        <taxon>dalbergioids sensu lato</taxon>
        <taxon>Dalbergieae</taxon>
        <taxon>Pterocarpus clade</taxon>
        <taxon>Arachis</taxon>
    </lineage>
</organism>
<keyword evidence="1" id="KW-0472">Membrane</keyword>
<evidence type="ECO:0000313" key="3">
    <source>
        <dbReference type="Proteomes" id="UP000289738"/>
    </source>
</evidence>
<keyword evidence="3" id="KW-1185">Reference proteome</keyword>
<feature type="transmembrane region" description="Helical" evidence="1">
    <location>
        <begin position="117"/>
        <end position="137"/>
    </location>
</feature>
<accession>A0A445E9G4</accession>
<dbReference type="Proteomes" id="UP000289738">
    <property type="component" value="Chromosome A02"/>
</dbReference>
<sequence length="274" mass="30575">MTIIAIRNGKCFVNTVWSSIRCKEIWHDGSVPSKIMDCFVPNFTDSSFGVHLHHPNLKPLIPRGNHSTSGRNHFTLANSYNNVCLYCIFHYPSHSLCLCDFGQILFLYSLNINRWKMMISLGFIVTASTVLSGHVMVHVSLDVPDYQQTLASSTAAILLTAVVPPFFAIFLAWSSMLCRPLPGPILRVTSFFSCSSFVVRCISMSSSCLSLAVLFPLLHCSVAKHILKVRMVGGYFVLRNLKLHVTGYVIDIVLVEFSLVRKFFFFVPATALGS</sequence>
<comment type="caution">
    <text evidence="2">The sequence shown here is derived from an EMBL/GenBank/DDBJ whole genome shotgun (WGS) entry which is preliminary data.</text>
</comment>